<dbReference type="OrthoDB" id="540004at2759"/>
<gene>
    <name evidence="5" type="ORF">EJ08DRAFT_67114</name>
</gene>
<proteinExistence type="predicted"/>
<evidence type="ECO:0000256" key="2">
    <source>
        <dbReference type="ARBA" id="ARBA00022679"/>
    </source>
</evidence>
<evidence type="ECO:0000313" key="6">
    <source>
        <dbReference type="Proteomes" id="UP000800235"/>
    </source>
</evidence>
<dbReference type="PANTHER" id="PTHR43861:SF1">
    <property type="entry name" value="TRANS-ACONITATE 2-METHYLTRANSFERASE"/>
    <property type="match status" value="1"/>
</dbReference>
<dbReference type="PANTHER" id="PTHR43861">
    <property type="entry name" value="TRANS-ACONITATE 2-METHYLTRANSFERASE-RELATED"/>
    <property type="match status" value="1"/>
</dbReference>
<keyword evidence="2" id="KW-0808">Transferase</keyword>
<dbReference type="GO" id="GO:0032259">
    <property type="term" value="P:methylation"/>
    <property type="evidence" value="ECO:0007669"/>
    <property type="project" value="UniProtKB-KW"/>
</dbReference>
<keyword evidence="1 5" id="KW-0489">Methyltransferase</keyword>
<organism evidence="5 6">
    <name type="scientific">Tothia fuscella</name>
    <dbReference type="NCBI Taxonomy" id="1048955"/>
    <lineage>
        <taxon>Eukaryota</taxon>
        <taxon>Fungi</taxon>
        <taxon>Dikarya</taxon>
        <taxon>Ascomycota</taxon>
        <taxon>Pezizomycotina</taxon>
        <taxon>Dothideomycetes</taxon>
        <taxon>Pleosporomycetidae</taxon>
        <taxon>Venturiales</taxon>
        <taxon>Cylindrosympodiaceae</taxon>
        <taxon>Tothia</taxon>
    </lineage>
</organism>
<dbReference type="Pfam" id="PF13649">
    <property type="entry name" value="Methyltransf_25"/>
    <property type="match status" value="1"/>
</dbReference>
<reference evidence="5" key="1">
    <citation type="journal article" date="2020" name="Stud. Mycol.">
        <title>101 Dothideomycetes genomes: a test case for predicting lifestyles and emergence of pathogens.</title>
        <authorList>
            <person name="Haridas S."/>
            <person name="Albert R."/>
            <person name="Binder M."/>
            <person name="Bloem J."/>
            <person name="Labutti K."/>
            <person name="Salamov A."/>
            <person name="Andreopoulos B."/>
            <person name="Baker S."/>
            <person name="Barry K."/>
            <person name="Bills G."/>
            <person name="Bluhm B."/>
            <person name="Cannon C."/>
            <person name="Castanera R."/>
            <person name="Culley D."/>
            <person name="Daum C."/>
            <person name="Ezra D."/>
            <person name="Gonzalez J."/>
            <person name="Henrissat B."/>
            <person name="Kuo A."/>
            <person name="Liang C."/>
            <person name="Lipzen A."/>
            <person name="Lutzoni F."/>
            <person name="Magnuson J."/>
            <person name="Mondo S."/>
            <person name="Nolan M."/>
            <person name="Ohm R."/>
            <person name="Pangilinan J."/>
            <person name="Park H.-J."/>
            <person name="Ramirez L."/>
            <person name="Alfaro M."/>
            <person name="Sun H."/>
            <person name="Tritt A."/>
            <person name="Yoshinaga Y."/>
            <person name="Zwiers L.-H."/>
            <person name="Turgeon B."/>
            <person name="Goodwin S."/>
            <person name="Spatafora J."/>
            <person name="Crous P."/>
            <person name="Grigoriev I."/>
        </authorList>
    </citation>
    <scope>NUCLEOTIDE SEQUENCE</scope>
    <source>
        <strain evidence="5">CBS 130266</strain>
    </source>
</reference>
<comment type="caution">
    <text evidence="5">The sequence shown here is derived from an EMBL/GenBank/DDBJ whole genome shotgun (WGS) entry which is preliminary data.</text>
</comment>
<name>A0A9P4NES4_9PEZI</name>
<feature type="compositionally biased region" description="Low complexity" evidence="3">
    <location>
        <begin position="1"/>
        <end position="12"/>
    </location>
</feature>
<dbReference type="SUPFAM" id="SSF53335">
    <property type="entry name" value="S-adenosyl-L-methionine-dependent methyltransferases"/>
    <property type="match status" value="1"/>
</dbReference>
<dbReference type="Proteomes" id="UP000800235">
    <property type="component" value="Unassembled WGS sequence"/>
</dbReference>
<keyword evidence="6" id="KW-1185">Reference proteome</keyword>
<evidence type="ECO:0000256" key="3">
    <source>
        <dbReference type="SAM" id="MobiDB-lite"/>
    </source>
</evidence>
<dbReference type="CDD" id="cd02440">
    <property type="entry name" value="AdoMet_MTases"/>
    <property type="match status" value="1"/>
</dbReference>
<dbReference type="GO" id="GO:0008168">
    <property type="term" value="F:methyltransferase activity"/>
    <property type="evidence" value="ECO:0007669"/>
    <property type="project" value="UniProtKB-KW"/>
</dbReference>
<accession>A0A9P4NES4</accession>
<evidence type="ECO:0000259" key="4">
    <source>
        <dbReference type="Pfam" id="PF13649"/>
    </source>
</evidence>
<sequence length="256" mass="28751">MSDDSPTSPTSPAGSHAKRPKDLKKRLKASYDAIAPKYNEWTTTSDHNKTRLKYLDQLIAKLAESHKTNRSKSILELGCGAGLPVTATLLSHPNVHITANDLSTTQITLAKQNLPNGNTASGSHVTFIESDMMSLYLPVQAFDAVVAVYSIIHLPKEEQVTLIKRIAKWLKPGGWFFANFGAEIIEGNEDERWLGEEKGWMFWSGWGEERTLEVLREAEFEVEVKEVVVDIDDGARFLWVLARKPVSKEEEDEDRI</sequence>
<dbReference type="InterPro" id="IPR029063">
    <property type="entry name" value="SAM-dependent_MTases_sf"/>
</dbReference>
<feature type="domain" description="Methyltransferase" evidence="4">
    <location>
        <begin position="74"/>
        <end position="174"/>
    </location>
</feature>
<protein>
    <submittedName>
        <fullName evidence="5">S-adenosyl-L-methionine-dependent methyltransferase</fullName>
    </submittedName>
</protein>
<dbReference type="Gene3D" id="3.40.50.150">
    <property type="entry name" value="Vaccinia Virus protein VP39"/>
    <property type="match status" value="1"/>
</dbReference>
<dbReference type="InterPro" id="IPR041698">
    <property type="entry name" value="Methyltransf_25"/>
</dbReference>
<feature type="region of interest" description="Disordered" evidence="3">
    <location>
        <begin position="1"/>
        <end position="24"/>
    </location>
</feature>
<dbReference type="AlphaFoldDB" id="A0A9P4NES4"/>
<evidence type="ECO:0000256" key="1">
    <source>
        <dbReference type="ARBA" id="ARBA00022603"/>
    </source>
</evidence>
<dbReference type="EMBL" id="MU007132">
    <property type="protein sequence ID" value="KAF2418021.1"/>
    <property type="molecule type" value="Genomic_DNA"/>
</dbReference>
<evidence type="ECO:0000313" key="5">
    <source>
        <dbReference type="EMBL" id="KAF2418021.1"/>
    </source>
</evidence>